<sequence>MRLKLENSFYVEPIRLAGELSLWWTKDTQSRGKLGGVPFNPNDAKCYFQFIDAIGLIDLPISGGAFTWLNQRSDEEAILEKLDRALCSLE</sequence>
<gene>
    <name evidence="1" type="ORF">V6N11_050461</name>
</gene>
<comment type="caution">
    <text evidence="1">The sequence shown here is derived from an EMBL/GenBank/DDBJ whole genome shotgun (WGS) entry which is preliminary data.</text>
</comment>
<name>A0ABR2T9W0_9ROSI</name>
<keyword evidence="2" id="KW-1185">Reference proteome</keyword>
<protein>
    <submittedName>
        <fullName evidence="1">Uncharacterized protein</fullName>
    </submittedName>
</protein>
<dbReference type="Proteomes" id="UP001396334">
    <property type="component" value="Unassembled WGS sequence"/>
</dbReference>
<dbReference type="EMBL" id="JBBPBN010000007">
    <property type="protein sequence ID" value="KAK9034290.1"/>
    <property type="molecule type" value="Genomic_DNA"/>
</dbReference>
<accession>A0ABR2T9W0</accession>
<organism evidence="1 2">
    <name type="scientific">Hibiscus sabdariffa</name>
    <name type="common">roselle</name>
    <dbReference type="NCBI Taxonomy" id="183260"/>
    <lineage>
        <taxon>Eukaryota</taxon>
        <taxon>Viridiplantae</taxon>
        <taxon>Streptophyta</taxon>
        <taxon>Embryophyta</taxon>
        <taxon>Tracheophyta</taxon>
        <taxon>Spermatophyta</taxon>
        <taxon>Magnoliopsida</taxon>
        <taxon>eudicotyledons</taxon>
        <taxon>Gunneridae</taxon>
        <taxon>Pentapetalae</taxon>
        <taxon>rosids</taxon>
        <taxon>malvids</taxon>
        <taxon>Malvales</taxon>
        <taxon>Malvaceae</taxon>
        <taxon>Malvoideae</taxon>
        <taxon>Hibiscus</taxon>
    </lineage>
</organism>
<proteinExistence type="predicted"/>
<evidence type="ECO:0000313" key="1">
    <source>
        <dbReference type="EMBL" id="KAK9034290.1"/>
    </source>
</evidence>
<reference evidence="1 2" key="1">
    <citation type="journal article" date="2024" name="G3 (Bethesda)">
        <title>Genome assembly of Hibiscus sabdariffa L. provides insights into metabolisms of medicinal natural products.</title>
        <authorList>
            <person name="Kim T."/>
        </authorList>
    </citation>
    <scope>NUCLEOTIDE SEQUENCE [LARGE SCALE GENOMIC DNA]</scope>
    <source>
        <strain evidence="1">TK-2024</strain>
        <tissue evidence="1">Old leaves</tissue>
    </source>
</reference>
<evidence type="ECO:0000313" key="2">
    <source>
        <dbReference type="Proteomes" id="UP001396334"/>
    </source>
</evidence>